<feature type="compositionally biased region" description="Low complexity" evidence="1">
    <location>
        <begin position="467"/>
        <end position="484"/>
    </location>
</feature>
<evidence type="ECO:0000313" key="3">
    <source>
        <dbReference type="Proteomes" id="UP000006729"/>
    </source>
</evidence>
<name>A0A3N7ES42_POPTR</name>
<organism evidence="2 3">
    <name type="scientific">Populus trichocarpa</name>
    <name type="common">Western balsam poplar</name>
    <name type="synonym">Populus balsamifera subsp. trichocarpa</name>
    <dbReference type="NCBI Taxonomy" id="3694"/>
    <lineage>
        <taxon>Eukaryota</taxon>
        <taxon>Viridiplantae</taxon>
        <taxon>Streptophyta</taxon>
        <taxon>Embryophyta</taxon>
        <taxon>Tracheophyta</taxon>
        <taxon>Spermatophyta</taxon>
        <taxon>Magnoliopsida</taxon>
        <taxon>eudicotyledons</taxon>
        <taxon>Gunneridae</taxon>
        <taxon>Pentapetalae</taxon>
        <taxon>rosids</taxon>
        <taxon>fabids</taxon>
        <taxon>Malpighiales</taxon>
        <taxon>Salicaceae</taxon>
        <taxon>Saliceae</taxon>
        <taxon>Populus</taxon>
    </lineage>
</organism>
<dbReference type="GO" id="GO:0003700">
    <property type="term" value="F:DNA-binding transcription factor activity"/>
    <property type="evidence" value="ECO:0000318"/>
    <property type="project" value="GO_Central"/>
</dbReference>
<dbReference type="PANTHER" id="PTHR31197">
    <property type="entry name" value="OS01G0612600 PROTEIN"/>
    <property type="match status" value="1"/>
</dbReference>
<feature type="compositionally biased region" description="Low complexity" evidence="1">
    <location>
        <begin position="494"/>
        <end position="514"/>
    </location>
</feature>
<dbReference type="STRING" id="3694.A0A3N7ES42"/>
<evidence type="ECO:0000313" key="2">
    <source>
        <dbReference type="EMBL" id="RQO87922.1"/>
    </source>
</evidence>
<accession>A0A3N7ES42</accession>
<feature type="region of interest" description="Disordered" evidence="1">
    <location>
        <begin position="462"/>
        <end position="570"/>
    </location>
</feature>
<dbReference type="Pfam" id="PF07800">
    <property type="entry name" value="DUF1644"/>
    <property type="match status" value="1"/>
</dbReference>
<dbReference type="InterPro" id="IPR013083">
    <property type="entry name" value="Znf_RING/FYVE/PHD"/>
</dbReference>
<dbReference type="Gene3D" id="3.30.40.10">
    <property type="entry name" value="Zinc/RING finger domain, C3HC4 (zinc finger)"/>
    <property type="match status" value="1"/>
</dbReference>
<feature type="region of interest" description="Disordered" evidence="1">
    <location>
        <begin position="375"/>
        <end position="413"/>
    </location>
</feature>
<dbReference type="EMBL" id="CM009292">
    <property type="protein sequence ID" value="RQO87922.1"/>
    <property type="molecule type" value="Genomic_DNA"/>
</dbReference>
<dbReference type="InParanoid" id="A0A3N7ES42"/>
<proteinExistence type="predicted"/>
<feature type="compositionally biased region" description="Low complexity" evidence="1">
    <location>
        <begin position="530"/>
        <end position="548"/>
    </location>
</feature>
<feature type="compositionally biased region" description="Basic and acidic residues" evidence="1">
    <location>
        <begin position="123"/>
        <end position="134"/>
    </location>
</feature>
<feature type="region of interest" description="Disordered" evidence="1">
    <location>
        <begin position="123"/>
        <end position="156"/>
    </location>
</feature>
<feature type="region of interest" description="Disordered" evidence="1">
    <location>
        <begin position="168"/>
        <end position="189"/>
    </location>
</feature>
<gene>
    <name evidence="2" type="ORF">POPTR_003G060800</name>
</gene>
<feature type="compositionally biased region" description="Basic and acidic residues" evidence="1">
    <location>
        <begin position="173"/>
        <end position="189"/>
    </location>
</feature>
<feature type="compositionally biased region" description="Basic and acidic residues" evidence="1">
    <location>
        <begin position="400"/>
        <end position="413"/>
    </location>
</feature>
<feature type="compositionally biased region" description="Basic and acidic residues" evidence="1">
    <location>
        <begin position="549"/>
        <end position="570"/>
    </location>
</feature>
<evidence type="ECO:0000256" key="1">
    <source>
        <dbReference type="SAM" id="MobiDB-lite"/>
    </source>
</evidence>
<dbReference type="InterPro" id="IPR012866">
    <property type="entry name" value="DUF1644"/>
</dbReference>
<keyword evidence="3" id="KW-1185">Reference proteome</keyword>
<sequence length="570" mass="66557">MGFGRKTNNPNTQNFVWAFAITDHIEGSCTDLRSKKKKKKLVTCCAININKDLIRNDQAVLYSYLISQTVSLGSSVELTWVSAASHICLELVGLFEENRSTAWDHILFKRKVNSKFLKMPRDRRVDRLSSDRSRSSPYPRSSKHSEQFKTQSSLGSDENIQKWGNVRCPVSVDHPRDKGDDPERSFRSTKDVKEWEEIRCPICMEHPHNAVLLQCSSFGKGCRPHMCNTSYRHSNCLDQFRKSNVSSPSVEILHEIPSVSNRTGGELQMLGQTGHKESEPQPKLWCPLCRGQIYGWTVVKPAREFMNSKVRSCSWETCDFSGSYSELRKHARSDHPFIRPSEVDIQRQHDWANFEYERDVADIVATLGLTREEQEELGRDFDDLPAMVSPNEEEDEENEDRNRGDSYRVRRTSNRNDRPVVLLRFELEMSPEDHDMETSHNSRQTNNFRWNRNMSPARYERGASYANRRTNNNFRRNNSSRSNNIPERMLHGLNSHSYSNRRTNNTRWNNSSRNNDPERMRHGLNSYRQNDGFSRNGNFRGNGDFWSNRTERNERRRSDSFRRRPSERTP</sequence>
<reference evidence="2 3" key="1">
    <citation type="journal article" date="2006" name="Science">
        <title>The genome of black cottonwood, Populus trichocarpa (Torr. &amp; Gray).</title>
        <authorList>
            <person name="Tuskan G.A."/>
            <person name="Difazio S."/>
            <person name="Jansson S."/>
            <person name="Bohlmann J."/>
            <person name="Grigoriev I."/>
            <person name="Hellsten U."/>
            <person name="Putnam N."/>
            <person name="Ralph S."/>
            <person name="Rombauts S."/>
            <person name="Salamov A."/>
            <person name="Schein J."/>
            <person name="Sterck L."/>
            <person name="Aerts A."/>
            <person name="Bhalerao R.R."/>
            <person name="Bhalerao R.P."/>
            <person name="Blaudez D."/>
            <person name="Boerjan W."/>
            <person name="Brun A."/>
            <person name="Brunner A."/>
            <person name="Busov V."/>
            <person name="Campbell M."/>
            <person name="Carlson J."/>
            <person name="Chalot M."/>
            <person name="Chapman J."/>
            <person name="Chen G.L."/>
            <person name="Cooper D."/>
            <person name="Coutinho P.M."/>
            <person name="Couturier J."/>
            <person name="Covert S."/>
            <person name="Cronk Q."/>
            <person name="Cunningham R."/>
            <person name="Davis J."/>
            <person name="Degroeve S."/>
            <person name="Dejardin A."/>
            <person name="Depamphilis C."/>
            <person name="Detter J."/>
            <person name="Dirks B."/>
            <person name="Dubchak I."/>
            <person name="Duplessis S."/>
            <person name="Ehlting J."/>
            <person name="Ellis B."/>
            <person name="Gendler K."/>
            <person name="Goodstein D."/>
            <person name="Gribskov M."/>
            <person name="Grimwood J."/>
            <person name="Groover A."/>
            <person name="Gunter L."/>
            <person name="Hamberger B."/>
            <person name="Heinze B."/>
            <person name="Helariutta Y."/>
            <person name="Henrissat B."/>
            <person name="Holligan D."/>
            <person name="Holt R."/>
            <person name="Huang W."/>
            <person name="Islam-Faridi N."/>
            <person name="Jones S."/>
            <person name="Jones-Rhoades M."/>
            <person name="Jorgensen R."/>
            <person name="Joshi C."/>
            <person name="Kangasjarvi J."/>
            <person name="Karlsson J."/>
            <person name="Kelleher C."/>
            <person name="Kirkpatrick R."/>
            <person name="Kirst M."/>
            <person name="Kohler A."/>
            <person name="Kalluri U."/>
            <person name="Larimer F."/>
            <person name="Leebens-Mack J."/>
            <person name="Leple J.C."/>
            <person name="Locascio P."/>
            <person name="Lou Y."/>
            <person name="Lucas S."/>
            <person name="Martin F."/>
            <person name="Montanini B."/>
            <person name="Napoli C."/>
            <person name="Nelson D.R."/>
            <person name="Nelson C."/>
            <person name="Nieminen K."/>
            <person name="Nilsson O."/>
            <person name="Pereda V."/>
            <person name="Peter G."/>
            <person name="Philippe R."/>
            <person name="Pilate G."/>
            <person name="Poliakov A."/>
            <person name="Razumovskaya J."/>
            <person name="Richardson P."/>
            <person name="Rinaldi C."/>
            <person name="Ritland K."/>
            <person name="Rouze P."/>
            <person name="Ryaboy D."/>
            <person name="Schmutz J."/>
            <person name="Schrader J."/>
            <person name="Segerman B."/>
            <person name="Shin H."/>
            <person name="Siddiqui A."/>
            <person name="Sterky F."/>
            <person name="Terry A."/>
            <person name="Tsai C.J."/>
            <person name="Uberbacher E."/>
            <person name="Unneberg P."/>
            <person name="Vahala J."/>
            <person name="Wall K."/>
            <person name="Wessler S."/>
            <person name="Yang G."/>
            <person name="Yin T."/>
            <person name="Douglas C."/>
            <person name="Marra M."/>
            <person name="Sandberg G."/>
            <person name="Van de Peer Y."/>
            <person name="Rokhsar D."/>
        </authorList>
    </citation>
    <scope>NUCLEOTIDE SEQUENCE [LARGE SCALE GENOMIC DNA]</scope>
    <source>
        <strain evidence="3">cv. Nisqually</strain>
    </source>
</reference>
<dbReference type="PANTHER" id="PTHR31197:SF29">
    <property type="entry name" value="C2H2-TYPE DOMAIN-CONTAINING PROTEIN"/>
    <property type="match status" value="1"/>
</dbReference>
<dbReference type="GO" id="GO:0005634">
    <property type="term" value="C:nucleus"/>
    <property type="evidence" value="ECO:0000318"/>
    <property type="project" value="GO_Central"/>
</dbReference>
<dbReference type="Proteomes" id="UP000006729">
    <property type="component" value="Chromosome 3"/>
</dbReference>
<protein>
    <submittedName>
        <fullName evidence="2">Uncharacterized protein</fullName>
    </submittedName>
</protein>
<dbReference type="AlphaFoldDB" id="A0A3N7ES42"/>